<protein>
    <submittedName>
        <fullName evidence="2">Uncharacterized protein</fullName>
    </submittedName>
</protein>
<dbReference type="AlphaFoldDB" id="A0A5C3FCN3"/>
<organism evidence="2 3">
    <name type="scientific">Pseudozyma flocculosa</name>
    <dbReference type="NCBI Taxonomy" id="84751"/>
    <lineage>
        <taxon>Eukaryota</taxon>
        <taxon>Fungi</taxon>
        <taxon>Dikarya</taxon>
        <taxon>Basidiomycota</taxon>
        <taxon>Ustilaginomycotina</taxon>
        <taxon>Ustilaginomycetes</taxon>
        <taxon>Ustilaginales</taxon>
        <taxon>Ustilaginaceae</taxon>
        <taxon>Pseudozyma</taxon>
    </lineage>
</organism>
<reference evidence="2 3" key="1">
    <citation type="submission" date="2018-03" db="EMBL/GenBank/DDBJ databases">
        <authorList>
            <person name="Guldener U."/>
        </authorList>
    </citation>
    <scope>NUCLEOTIDE SEQUENCE [LARGE SCALE GENOMIC DNA]</scope>
    <source>
        <strain evidence="2 3">DAOM196992</strain>
    </source>
</reference>
<dbReference type="Proteomes" id="UP000323386">
    <property type="component" value="Unassembled WGS sequence"/>
</dbReference>
<dbReference type="EMBL" id="OOIP01000027">
    <property type="protein sequence ID" value="SPO41425.1"/>
    <property type="molecule type" value="Genomic_DNA"/>
</dbReference>
<name>A0A5C3FCN3_9BASI</name>
<evidence type="ECO:0000313" key="2">
    <source>
        <dbReference type="EMBL" id="SPO41425.1"/>
    </source>
</evidence>
<gene>
    <name evidence="2" type="ORF">PSFLO_06907</name>
</gene>
<feature type="region of interest" description="Disordered" evidence="1">
    <location>
        <begin position="780"/>
        <end position="799"/>
    </location>
</feature>
<accession>A0A5C3FCN3</accession>
<evidence type="ECO:0000256" key="1">
    <source>
        <dbReference type="SAM" id="MobiDB-lite"/>
    </source>
</evidence>
<sequence>MVEQAHATIERYLTVWGTGGALEENGGSASQLLHQLQFLSPGVGVDKTEFDSAFCRLHQAGGITSARDPETTSFVAYIRGLPVRLGEATQWAIEHSQSFPGSWLRVNKLIDHLTRLSEDHGEDTEVLLLYAGSTKNTVSQRQREDVSVMKAWLEAAESDANITLLNFFLAKMHQQDRLGTVRLWAVYQPPQLNYDKLQLAERTLTAFLRWETTLNMIAGGSIDKAFVPEELRPFIRTLRAPSSASAKLIFATASDDKRKHVKASRVRQLIKTVQGNGAQTCETIDISDVLSSTRRARHVVVLADSVDCYSVAQALLASGFKGHLWSARDKKSETAASAGQAVDFWRITPGQRMGIPGPTGFALFIDEATGETAALLSTVSPLAHFQRQSAGAAVNTEVATAVVLGVKLIQLDIRTPNFDLTADMSQLLHFGEACVRARYLALSTYADTTLAPDQVLERDDLWYQLQAKDKRMALLDENNELKADKAHMSWHRHLLKLDGARDTFFIKTKELGDALHWEDGQVALAADSPAGGPCLVLIGRDTRDPAHTQELHRWQVSGLACASIVLDIMLADGIISPDEFEAIKARESREPSNSRNRQHGIASLDPSSIFTTFSLAVSAQMTTTKAGERNITYNLRPKATDSLKTKYGVSEDSRLSFGGTISLIKLSAGGRRAAFFRFTKRGLGVFALPDGKNDLTPISSEQADREGTLIAELTPLYIQVQARLHGGWWALLKELLWKSAPAQIQASQQDVEIEDLKHQRSGKKRIAPEKIHALGLEIAERHSEPAPPRKRSRGEGPGLPLLPEVQEALQTGGSVEEAVAVARGEVDLDVLRDQMAFIQALSPELFTDEADDT</sequence>
<proteinExistence type="predicted"/>
<evidence type="ECO:0000313" key="3">
    <source>
        <dbReference type="Proteomes" id="UP000323386"/>
    </source>
</evidence>
<keyword evidence="3" id="KW-1185">Reference proteome</keyword>